<comment type="caution">
    <text evidence="1">The sequence shown here is derived from an EMBL/GenBank/DDBJ whole genome shotgun (WGS) entry which is preliminary data.</text>
</comment>
<accession>A0ABP4V593</accession>
<reference evidence="2" key="1">
    <citation type="journal article" date="2019" name="Int. J. Syst. Evol. Microbiol.">
        <title>The Global Catalogue of Microorganisms (GCM) 10K type strain sequencing project: providing services to taxonomists for standard genome sequencing and annotation.</title>
        <authorList>
            <consortium name="The Broad Institute Genomics Platform"/>
            <consortium name="The Broad Institute Genome Sequencing Center for Infectious Disease"/>
            <person name="Wu L."/>
            <person name="Ma J."/>
        </authorList>
    </citation>
    <scope>NUCLEOTIDE SEQUENCE [LARGE SCALE GENOMIC DNA]</scope>
    <source>
        <strain evidence="2">JCM 14307</strain>
    </source>
</reference>
<evidence type="ECO:0000313" key="1">
    <source>
        <dbReference type="EMBL" id="GAA1715579.1"/>
    </source>
</evidence>
<sequence length="108" mass="11310">MADRRFRPTRKTAWLGAAVAEVDGAVGDRGCRSLGAAGLWAPCGTEACWQLTHPAPHQSRASSCVERGGALGGNFFAYGAPKLPINETSAEGAGWVRAPSLAQEKLTE</sequence>
<evidence type="ECO:0000313" key="2">
    <source>
        <dbReference type="Proteomes" id="UP001500280"/>
    </source>
</evidence>
<keyword evidence="2" id="KW-1185">Reference proteome</keyword>
<protein>
    <submittedName>
        <fullName evidence="1">Uncharacterized protein</fullName>
    </submittedName>
</protein>
<proteinExistence type="predicted"/>
<dbReference type="Proteomes" id="UP001500280">
    <property type="component" value="Unassembled WGS sequence"/>
</dbReference>
<organism evidence="1 2">
    <name type="scientific">Kribbella yunnanensis</name>
    <dbReference type="NCBI Taxonomy" id="190194"/>
    <lineage>
        <taxon>Bacteria</taxon>
        <taxon>Bacillati</taxon>
        <taxon>Actinomycetota</taxon>
        <taxon>Actinomycetes</taxon>
        <taxon>Propionibacteriales</taxon>
        <taxon>Kribbellaceae</taxon>
        <taxon>Kribbella</taxon>
    </lineage>
</organism>
<gene>
    <name evidence="1" type="ORF">GCM10009745_74900</name>
</gene>
<dbReference type="EMBL" id="BAAANF010000026">
    <property type="protein sequence ID" value="GAA1715579.1"/>
    <property type="molecule type" value="Genomic_DNA"/>
</dbReference>
<name>A0ABP4V593_9ACTN</name>